<reference evidence="1 2" key="1">
    <citation type="journal article" date="2022" name="Genome Biol. Evol.">
        <title>The Spruce Budworm Genome: Reconstructing the Evolutionary History of Antifreeze Proteins.</title>
        <authorList>
            <person name="Beliveau C."/>
            <person name="Gagne P."/>
            <person name="Picq S."/>
            <person name="Vernygora O."/>
            <person name="Keeling C.I."/>
            <person name="Pinkney K."/>
            <person name="Doucet D."/>
            <person name="Wen F."/>
            <person name="Johnston J.S."/>
            <person name="Maaroufi H."/>
            <person name="Boyle B."/>
            <person name="Laroche J."/>
            <person name="Dewar K."/>
            <person name="Juretic N."/>
            <person name="Blackburn G."/>
            <person name="Nisole A."/>
            <person name="Brunet B."/>
            <person name="Brandao M."/>
            <person name="Lumley L."/>
            <person name="Duan J."/>
            <person name="Quan G."/>
            <person name="Lucarotti C.J."/>
            <person name="Roe A.D."/>
            <person name="Sperling F.A.H."/>
            <person name="Levesque R.C."/>
            <person name="Cusson M."/>
        </authorList>
    </citation>
    <scope>NUCLEOTIDE SEQUENCE [LARGE SCALE GENOMIC DNA]</scope>
    <source>
        <strain evidence="1">Glfc:IPQL:Cfum</strain>
    </source>
</reference>
<comment type="caution">
    <text evidence="1">The sequence shown here is derived from an EMBL/GenBank/DDBJ whole genome shotgun (WGS) entry which is preliminary data.</text>
</comment>
<name>A0ACC0JC25_CHOFU</name>
<proteinExistence type="predicted"/>
<evidence type="ECO:0000313" key="1">
    <source>
        <dbReference type="EMBL" id="KAI8421683.1"/>
    </source>
</evidence>
<accession>A0ACC0JC25</accession>
<evidence type="ECO:0000313" key="2">
    <source>
        <dbReference type="Proteomes" id="UP001064048"/>
    </source>
</evidence>
<organism evidence="1 2">
    <name type="scientific">Choristoneura fumiferana</name>
    <name type="common">Spruce budworm moth</name>
    <name type="synonym">Archips fumiferana</name>
    <dbReference type="NCBI Taxonomy" id="7141"/>
    <lineage>
        <taxon>Eukaryota</taxon>
        <taxon>Metazoa</taxon>
        <taxon>Ecdysozoa</taxon>
        <taxon>Arthropoda</taxon>
        <taxon>Hexapoda</taxon>
        <taxon>Insecta</taxon>
        <taxon>Pterygota</taxon>
        <taxon>Neoptera</taxon>
        <taxon>Endopterygota</taxon>
        <taxon>Lepidoptera</taxon>
        <taxon>Glossata</taxon>
        <taxon>Ditrysia</taxon>
        <taxon>Tortricoidea</taxon>
        <taxon>Tortricidae</taxon>
        <taxon>Tortricinae</taxon>
        <taxon>Choristoneura</taxon>
    </lineage>
</organism>
<gene>
    <name evidence="1" type="ORF">MSG28_009671</name>
</gene>
<sequence length="238" mass="26128">MGAIFYSLLVLMQVTALLSASPPQKCKSSDSECLTSAAQAMTAVFADGIPALGTDPLDVMHVGSIKVDLAGLKLNLSNTDITGLRNAVIDKVRIDMAKKQLLVVFHTDVSLKGQYKASGRLLILPISGDGDVIVDLKNYQLEMTIPFTIVKSKDGKDTIDMKEFKTTFDVRDNGHYVLTNLFNGNKVLSDAMLKFMNDNWKILSQEFGGALLVKPNKKIFNAIKKYLQSKPLDEIVEV</sequence>
<protein>
    <submittedName>
        <fullName evidence="1">Uncharacterized protein</fullName>
    </submittedName>
</protein>
<dbReference type="Proteomes" id="UP001064048">
    <property type="component" value="Chromosome 16"/>
</dbReference>
<keyword evidence="2" id="KW-1185">Reference proteome</keyword>
<dbReference type="EMBL" id="CM046116">
    <property type="protein sequence ID" value="KAI8421683.1"/>
    <property type="molecule type" value="Genomic_DNA"/>
</dbReference>